<protein>
    <submittedName>
        <fullName evidence="1">Uncharacterized protein</fullName>
    </submittedName>
</protein>
<dbReference type="Proteomes" id="UP001597114">
    <property type="component" value="Unassembled WGS sequence"/>
</dbReference>
<accession>A0ABW4EY24</accession>
<organism evidence="1 2">
    <name type="scientific">Pseudonocardia yunnanensis</name>
    <dbReference type="NCBI Taxonomy" id="58107"/>
    <lineage>
        <taxon>Bacteria</taxon>
        <taxon>Bacillati</taxon>
        <taxon>Actinomycetota</taxon>
        <taxon>Actinomycetes</taxon>
        <taxon>Pseudonocardiales</taxon>
        <taxon>Pseudonocardiaceae</taxon>
        <taxon>Pseudonocardia</taxon>
    </lineage>
</organism>
<sequence length="112" mass="11832">MSSVPSPGSHTPWWPTVFRGSVAVRAGVVTKAELRGRRYVRVFPDVYAAASAHPLDPLLRARAAFLLAGGRSGVRILGGRTARCLVQPARCTGGADGARKWRALAPRLAAAS</sequence>
<proteinExistence type="predicted"/>
<evidence type="ECO:0000313" key="2">
    <source>
        <dbReference type="Proteomes" id="UP001597114"/>
    </source>
</evidence>
<reference evidence="2" key="1">
    <citation type="journal article" date="2019" name="Int. J. Syst. Evol. Microbiol.">
        <title>The Global Catalogue of Microorganisms (GCM) 10K type strain sequencing project: providing services to taxonomists for standard genome sequencing and annotation.</title>
        <authorList>
            <consortium name="The Broad Institute Genomics Platform"/>
            <consortium name="The Broad Institute Genome Sequencing Center for Infectious Disease"/>
            <person name="Wu L."/>
            <person name="Ma J."/>
        </authorList>
    </citation>
    <scope>NUCLEOTIDE SEQUENCE [LARGE SCALE GENOMIC DNA]</scope>
    <source>
        <strain evidence="2">CCM 7043</strain>
    </source>
</reference>
<name>A0ABW4EY24_9PSEU</name>
<dbReference type="EMBL" id="JBHUCO010000015">
    <property type="protein sequence ID" value="MFD1518979.1"/>
    <property type="molecule type" value="Genomic_DNA"/>
</dbReference>
<dbReference type="RefSeq" id="WP_344718341.1">
    <property type="nucleotide sequence ID" value="NZ_BAAAUS010000001.1"/>
</dbReference>
<evidence type="ECO:0000313" key="1">
    <source>
        <dbReference type="EMBL" id="MFD1518979.1"/>
    </source>
</evidence>
<gene>
    <name evidence="1" type="ORF">ACFSJD_15900</name>
</gene>
<comment type="caution">
    <text evidence="1">The sequence shown here is derived from an EMBL/GenBank/DDBJ whole genome shotgun (WGS) entry which is preliminary data.</text>
</comment>
<keyword evidence="2" id="KW-1185">Reference proteome</keyword>